<evidence type="ECO:0000256" key="10">
    <source>
        <dbReference type="ARBA" id="ARBA00023170"/>
    </source>
</evidence>
<dbReference type="Proteomes" id="UP000288716">
    <property type="component" value="Unassembled WGS sequence"/>
</dbReference>
<dbReference type="EMBL" id="NCKV01002805">
    <property type="protein sequence ID" value="RWS26385.1"/>
    <property type="molecule type" value="Genomic_DNA"/>
</dbReference>
<evidence type="ECO:0000256" key="3">
    <source>
        <dbReference type="ARBA" id="ARBA00022475"/>
    </source>
</evidence>
<evidence type="ECO:0000256" key="13">
    <source>
        <dbReference type="ARBA" id="ARBA00023286"/>
    </source>
</evidence>
<evidence type="ECO:0000256" key="16">
    <source>
        <dbReference type="ARBA" id="ARBA00072754"/>
    </source>
</evidence>
<dbReference type="FunFam" id="1.10.287.70:FF:000064">
    <property type="entry name" value="Glutamate receptor ionotropic, kainate"/>
    <property type="match status" value="1"/>
</dbReference>
<feature type="binding site" evidence="17">
    <location>
        <position position="446"/>
    </location>
    <ligand>
        <name>L-glutamate</name>
        <dbReference type="ChEBI" id="CHEBI:29985"/>
    </ligand>
</feature>
<keyword evidence="8" id="KW-0406">Ion transport</keyword>
<dbReference type="Gene3D" id="1.10.287.70">
    <property type="match status" value="1"/>
</dbReference>
<evidence type="ECO:0000256" key="9">
    <source>
        <dbReference type="ARBA" id="ARBA00023136"/>
    </source>
</evidence>
<evidence type="ECO:0000256" key="17">
    <source>
        <dbReference type="PIRSR" id="PIRSR601508-1"/>
    </source>
</evidence>
<dbReference type="STRING" id="299467.A0A443SFV0"/>
<organism evidence="23 24">
    <name type="scientific">Leptotrombidium deliense</name>
    <dbReference type="NCBI Taxonomy" id="299467"/>
    <lineage>
        <taxon>Eukaryota</taxon>
        <taxon>Metazoa</taxon>
        <taxon>Ecdysozoa</taxon>
        <taxon>Arthropoda</taxon>
        <taxon>Chelicerata</taxon>
        <taxon>Arachnida</taxon>
        <taxon>Acari</taxon>
        <taxon>Acariformes</taxon>
        <taxon>Trombidiformes</taxon>
        <taxon>Prostigmata</taxon>
        <taxon>Anystina</taxon>
        <taxon>Parasitengona</taxon>
        <taxon>Trombiculoidea</taxon>
        <taxon>Trombiculidae</taxon>
        <taxon>Leptotrombidium</taxon>
    </lineage>
</organism>
<feature type="binding site" evidence="17">
    <location>
        <position position="279"/>
    </location>
    <ligand>
        <name>L-glutamate</name>
        <dbReference type="ChEBI" id="CHEBI:29985"/>
    </ligand>
</feature>
<evidence type="ECO:0000256" key="15">
    <source>
        <dbReference type="ARBA" id="ARBA00034104"/>
    </source>
</evidence>
<dbReference type="PANTHER" id="PTHR18966">
    <property type="entry name" value="IONOTROPIC GLUTAMATE RECEPTOR"/>
    <property type="match status" value="1"/>
</dbReference>
<dbReference type="Pfam" id="PF10613">
    <property type="entry name" value="Lig_chan-Glu_bd"/>
    <property type="match status" value="1"/>
</dbReference>
<proteinExistence type="inferred from homology"/>
<evidence type="ECO:0000259" key="21">
    <source>
        <dbReference type="SMART" id="SM00079"/>
    </source>
</evidence>
<accession>A0A443SFV0</accession>
<evidence type="ECO:0000256" key="5">
    <source>
        <dbReference type="ARBA" id="ARBA00022729"/>
    </source>
</evidence>
<gene>
    <name evidence="23" type="ORF">B4U80_01727</name>
</gene>
<dbReference type="SMART" id="SM00918">
    <property type="entry name" value="Lig_chan-Glu_bd"/>
    <property type="match status" value="1"/>
</dbReference>
<feature type="site" description="Interaction with the cone snail toxin Con-ikot-ikot" evidence="18">
    <location>
        <position position="451"/>
    </location>
</feature>
<feature type="disulfide bond" evidence="19">
    <location>
        <begin position="505"/>
        <end position="563"/>
    </location>
</feature>
<evidence type="ECO:0000256" key="20">
    <source>
        <dbReference type="SAM" id="Phobius"/>
    </source>
</evidence>
<feature type="transmembrane region" description="Helical" evidence="20">
    <location>
        <begin position="317"/>
        <end position="337"/>
    </location>
</feature>
<evidence type="ECO:0000313" key="24">
    <source>
        <dbReference type="Proteomes" id="UP000288716"/>
    </source>
</evidence>
<reference evidence="23 24" key="1">
    <citation type="journal article" date="2018" name="Gigascience">
        <title>Genomes of trombidid mites reveal novel predicted allergens and laterally-transferred genes associated with secondary metabolism.</title>
        <authorList>
            <person name="Dong X."/>
            <person name="Chaisiri K."/>
            <person name="Xia D."/>
            <person name="Armstrong S.D."/>
            <person name="Fang Y."/>
            <person name="Donnelly M.J."/>
            <person name="Kadowaki T."/>
            <person name="McGarry J.W."/>
            <person name="Darby A.C."/>
            <person name="Makepeace B.L."/>
        </authorList>
    </citation>
    <scope>NUCLEOTIDE SEQUENCE [LARGE SCALE GENOMIC DNA]</scope>
    <source>
        <strain evidence="23">UoL-UT</strain>
    </source>
</reference>
<evidence type="ECO:0000256" key="19">
    <source>
        <dbReference type="PIRSR" id="PIRSR601508-3"/>
    </source>
</evidence>
<dbReference type="AlphaFoldDB" id="A0A443SFV0"/>
<feature type="domain" description="Ionotropic glutamate receptor C-terminal" evidence="21">
    <location>
        <begin position="188"/>
        <end position="556"/>
    </location>
</feature>
<comment type="subcellular location">
    <subcellularLocation>
        <location evidence="15">Postsynaptic cell membrane</location>
        <topology evidence="15">Multi-pass membrane protein</topology>
    </subcellularLocation>
</comment>
<dbReference type="SUPFAM" id="SSF53850">
    <property type="entry name" value="Periplasmic binding protein-like II"/>
    <property type="match status" value="1"/>
</dbReference>
<feature type="non-terminal residue" evidence="23">
    <location>
        <position position="1"/>
    </location>
</feature>
<dbReference type="VEuPathDB" id="VectorBase:LDEU005654"/>
<dbReference type="InterPro" id="IPR028082">
    <property type="entry name" value="Peripla_BP_I"/>
</dbReference>
<feature type="binding site" evidence="17">
    <location>
        <position position="274"/>
    </location>
    <ligand>
        <name>L-glutamate</name>
        <dbReference type="ChEBI" id="CHEBI:29985"/>
    </ligand>
</feature>
<keyword evidence="10 23" id="KW-0675">Receptor</keyword>
<dbReference type="InterPro" id="IPR015683">
    <property type="entry name" value="Ionotropic_Glu_rcpt"/>
</dbReference>
<keyword evidence="3" id="KW-1003">Cell membrane</keyword>
<keyword evidence="11" id="KW-0325">Glycoprotein</keyword>
<dbReference type="Pfam" id="PF01094">
    <property type="entry name" value="ANF_receptor"/>
    <property type="match status" value="1"/>
</dbReference>
<evidence type="ECO:0000256" key="11">
    <source>
        <dbReference type="ARBA" id="ARBA00023180"/>
    </source>
</evidence>
<keyword evidence="14" id="KW-0407">Ion channel</keyword>
<dbReference type="Gene3D" id="3.40.50.2300">
    <property type="match status" value="2"/>
</dbReference>
<feature type="site" description="Crucial to convey clamshell closure to channel opening" evidence="18">
    <location>
        <position position="424"/>
    </location>
</feature>
<dbReference type="Pfam" id="PF00060">
    <property type="entry name" value="Lig_chan"/>
    <property type="match status" value="1"/>
</dbReference>
<dbReference type="InterPro" id="IPR001508">
    <property type="entry name" value="Iono_Glu_rcpt_met"/>
</dbReference>
<keyword evidence="24" id="KW-1185">Reference proteome</keyword>
<name>A0A443SFV0_9ACAR</name>
<dbReference type="SUPFAM" id="SSF53822">
    <property type="entry name" value="Periplasmic binding protein-like I"/>
    <property type="match status" value="1"/>
</dbReference>
<evidence type="ECO:0000256" key="2">
    <source>
        <dbReference type="ARBA" id="ARBA00022448"/>
    </source>
</evidence>
<keyword evidence="6 20" id="KW-1133">Transmembrane helix</keyword>
<keyword evidence="5" id="KW-0732">Signal</keyword>
<keyword evidence="12" id="KW-0628">Postsynaptic cell membrane</keyword>
<dbReference type="GO" id="GO:0045211">
    <property type="term" value="C:postsynaptic membrane"/>
    <property type="evidence" value="ECO:0007669"/>
    <property type="project" value="UniProtKB-SubCell"/>
</dbReference>
<evidence type="ECO:0000256" key="1">
    <source>
        <dbReference type="ARBA" id="ARBA00008685"/>
    </source>
</evidence>
<evidence type="ECO:0000256" key="6">
    <source>
        <dbReference type="ARBA" id="ARBA00022989"/>
    </source>
</evidence>
<evidence type="ECO:0000259" key="22">
    <source>
        <dbReference type="SMART" id="SM00918"/>
    </source>
</evidence>
<feature type="binding site" evidence="17">
    <location>
        <position position="493"/>
    </location>
    <ligand>
        <name>L-glutamate</name>
        <dbReference type="ChEBI" id="CHEBI:29985"/>
    </ligand>
</feature>
<evidence type="ECO:0000313" key="23">
    <source>
        <dbReference type="EMBL" id="RWS26385.1"/>
    </source>
</evidence>
<evidence type="ECO:0000256" key="8">
    <source>
        <dbReference type="ARBA" id="ARBA00023065"/>
    </source>
</evidence>
<feature type="domain" description="Ionotropic glutamate receptor L-glutamate and glycine-binding" evidence="22">
    <location>
        <begin position="198"/>
        <end position="263"/>
    </location>
</feature>
<dbReference type="SMART" id="SM00079">
    <property type="entry name" value="PBPe"/>
    <property type="match status" value="1"/>
</dbReference>
<evidence type="ECO:0000256" key="12">
    <source>
        <dbReference type="ARBA" id="ARBA00023257"/>
    </source>
</evidence>
<comment type="caution">
    <text evidence="23">The sequence shown here is derived from an EMBL/GenBank/DDBJ whole genome shotgun (WGS) entry which is preliminary data.</text>
</comment>
<dbReference type="InterPro" id="IPR019594">
    <property type="entry name" value="Glu/Gly-bd"/>
</dbReference>
<keyword evidence="2" id="KW-0813">Transport</keyword>
<keyword evidence="19" id="KW-1015">Disulfide bond</keyword>
<feature type="binding site" evidence="17">
    <location>
        <position position="445"/>
    </location>
    <ligand>
        <name>L-glutamate</name>
        <dbReference type="ChEBI" id="CHEBI:29985"/>
    </ligand>
</feature>
<dbReference type="GO" id="GO:0004970">
    <property type="term" value="F:glutamate-gated receptor activity"/>
    <property type="evidence" value="ECO:0007669"/>
    <property type="project" value="UniProtKB-ARBA"/>
</dbReference>
<dbReference type="Gene3D" id="3.40.190.10">
    <property type="entry name" value="Periplasmic binding protein-like II"/>
    <property type="match status" value="2"/>
</dbReference>
<keyword evidence="4 20" id="KW-0812">Transmembrane</keyword>
<feature type="transmembrane region" description="Helical" evidence="20">
    <location>
        <begin position="581"/>
        <end position="605"/>
    </location>
</feature>
<keyword evidence="7" id="KW-0770">Synapse</keyword>
<keyword evidence="9 20" id="KW-0472">Membrane</keyword>
<dbReference type="GO" id="GO:0008328">
    <property type="term" value="C:ionotropic glutamate receptor complex"/>
    <property type="evidence" value="ECO:0007669"/>
    <property type="project" value="UniProtKB-ARBA"/>
</dbReference>
<dbReference type="OrthoDB" id="5984008at2759"/>
<dbReference type="InterPro" id="IPR001828">
    <property type="entry name" value="ANF_lig-bd_rcpt"/>
</dbReference>
<sequence>AQQVGLLTEMHSYLVTSLDLHTVDLEDFKFSKTKVTSFRLIDASSTELLSLMDEWSSLAMRSGRRGVVTPENIKTETGLIYDAVKLLATAVQDLDQSLSIDVSQISCENGTPWPHGSSLINYMRPIVFRGVTGLVSFDQLGFRSAFTLHVMTLAEEGLQRIGVWTDEGLNISDNWMKHYSNLAMQNQTIRVTTILNEPYTMLRESADKKGGNERYEGYAVDLIEELSKILQFKYEFKEVDDKAYGSLNETTGDWNGMIGEIIRGEADIAIADLTITSKRETAVDFTLPFMNTGISILFRKPTTKVTTLFSFLSPFSMVVWVYVVGAYVGVSVILFVVGRLSPYEWDNPHPCRQDDQVLENDFSLLNSFWFTIGSLMQQGSDLAPKSMSTRTVAGIWYFFTLIMISSYTANLAAFLTVEKVVYPIESAEDLSMQTEIEYGCVKSGSTCGFFKDSSIPTYKRMWQFMSGRPHVFTRGNAEGKSRVSKGGYAFLMESASIEYTVERKCNLTQIGSLLDSKGYGIATKKDSHYLRPLSQAILQLQESGTLHTLKDRWWKQKRGGGACADDAKKGSSVTELSLGNVGGVFVVLSGGLGFSFLMAICEFMWRARKLSPDKRSMCDEMVRDLKFALSCQSSTKAARRKSDFGSTVMCTADEKAAQIPGFSTIY</sequence>
<dbReference type="SUPFAM" id="SSF81324">
    <property type="entry name" value="Voltage-gated potassium channels"/>
    <property type="match status" value="1"/>
</dbReference>
<dbReference type="FunFam" id="3.40.190.10:FF:000060">
    <property type="entry name" value="Glutamate receptor ionotropic, kainate 1"/>
    <property type="match status" value="1"/>
</dbReference>
<dbReference type="FunFam" id="3.40.190.10:FF:000001">
    <property type="entry name" value="Glutamate receptor ionotropic, kainate 2"/>
    <property type="match status" value="1"/>
</dbReference>
<evidence type="ECO:0000256" key="14">
    <source>
        <dbReference type="ARBA" id="ARBA00023303"/>
    </source>
</evidence>
<dbReference type="PRINTS" id="PR00177">
    <property type="entry name" value="NMDARECEPTOR"/>
</dbReference>
<protein>
    <recommendedName>
        <fullName evidence="16">Glutamate receptor 1</fullName>
    </recommendedName>
</protein>
<evidence type="ECO:0000256" key="18">
    <source>
        <dbReference type="PIRSR" id="PIRSR601508-2"/>
    </source>
</evidence>
<evidence type="ECO:0000256" key="7">
    <source>
        <dbReference type="ARBA" id="ARBA00023018"/>
    </source>
</evidence>
<dbReference type="InterPro" id="IPR001320">
    <property type="entry name" value="Iontro_rcpt_C"/>
</dbReference>
<comment type="similarity">
    <text evidence="1">Belongs to the glutamate-gated ion channel (TC 1.A.10.1) family.</text>
</comment>
<evidence type="ECO:0000256" key="4">
    <source>
        <dbReference type="ARBA" id="ARBA00022692"/>
    </source>
</evidence>
<feature type="transmembrane region" description="Helical" evidence="20">
    <location>
        <begin position="395"/>
        <end position="417"/>
    </location>
</feature>
<keyword evidence="13" id="KW-1071">Ligand-gated ion channel</keyword>